<accession>A0A1V9XBG1</accession>
<organism evidence="1 2">
    <name type="scientific">Tropilaelaps mercedesae</name>
    <dbReference type="NCBI Taxonomy" id="418985"/>
    <lineage>
        <taxon>Eukaryota</taxon>
        <taxon>Metazoa</taxon>
        <taxon>Ecdysozoa</taxon>
        <taxon>Arthropoda</taxon>
        <taxon>Chelicerata</taxon>
        <taxon>Arachnida</taxon>
        <taxon>Acari</taxon>
        <taxon>Parasitiformes</taxon>
        <taxon>Mesostigmata</taxon>
        <taxon>Gamasina</taxon>
        <taxon>Dermanyssoidea</taxon>
        <taxon>Laelapidae</taxon>
        <taxon>Tropilaelaps</taxon>
    </lineage>
</organism>
<dbReference type="EMBL" id="MNPL01015851">
    <property type="protein sequence ID" value="OQR70885.1"/>
    <property type="molecule type" value="Genomic_DNA"/>
</dbReference>
<comment type="caution">
    <text evidence="1">The sequence shown here is derived from an EMBL/GenBank/DDBJ whole genome shotgun (WGS) entry which is preliminary data.</text>
</comment>
<reference evidence="1 2" key="1">
    <citation type="journal article" date="2017" name="Gigascience">
        <title>Draft genome of the honey bee ectoparasitic mite, Tropilaelaps mercedesae, is shaped by the parasitic life history.</title>
        <authorList>
            <person name="Dong X."/>
            <person name="Armstrong S.D."/>
            <person name="Xia D."/>
            <person name="Makepeace B.L."/>
            <person name="Darby A.C."/>
            <person name="Kadowaki T."/>
        </authorList>
    </citation>
    <scope>NUCLEOTIDE SEQUENCE [LARGE SCALE GENOMIC DNA]</scope>
    <source>
        <strain evidence="1">Wuxi-XJTLU</strain>
    </source>
</reference>
<evidence type="ECO:0000313" key="1">
    <source>
        <dbReference type="EMBL" id="OQR70885.1"/>
    </source>
</evidence>
<dbReference type="Proteomes" id="UP000192247">
    <property type="component" value="Unassembled WGS sequence"/>
</dbReference>
<gene>
    <name evidence="1" type="ORF">BIW11_04073</name>
</gene>
<protein>
    <submittedName>
        <fullName evidence="1">Uncharacterized protein</fullName>
    </submittedName>
</protein>
<evidence type="ECO:0000313" key="2">
    <source>
        <dbReference type="Proteomes" id="UP000192247"/>
    </source>
</evidence>
<dbReference type="AlphaFoldDB" id="A0A1V9XBG1"/>
<keyword evidence="2" id="KW-1185">Reference proteome</keyword>
<dbReference type="OrthoDB" id="1716625at2759"/>
<name>A0A1V9XBG1_9ACAR</name>
<proteinExistence type="predicted"/>
<sequence length="45" mass="5278">MADLIFVFFDPQGQALCQRTVAHVERLCITQPEKIRRVPHQVRVM</sequence>
<dbReference type="InParanoid" id="A0A1V9XBG1"/>